<dbReference type="Gene3D" id="2.60.40.4300">
    <property type="match status" value="6"/>
</dbReference>
<protein>
    <submittedName>
        <fullName evidence="4">MucBP domain protein</fullName>
    </submittedName>
</protein>
<feature type="domain" description="Mub B2-like" evidence="3">
    <location>
        <begin position="507"/>
        <end position="602"/>
    </location>
</feature>
<feature type="region of interest" description="Disordered" evidence="1">
    <location>
        <begin position="1205"/>
        <end position="1227"/>
    </location>
</feature>
<dbReference type="InterPro" id="IPR041558">
    <property type="entry name" value="MucBP_2"/>
</dbReference>
<feature type="domain" description="Mucin binding" evidence="2">
    <location>
        <begin position="200"/>
        <end position="251"/>
    </location>
</feature>
<reference evidence="4 5" key="1">
    <citation type="submission" date="2016-02" db="EMBL/GenBank/DDBJ databases">
        <authorList>
            <consortium name="Pathogen Informatics"/>
        </authorList>
    </citation>
    <scope>NUCLEOTIDE SEQUENCE [LARGE SCALE GENOMIC DNA]</scope>
    <source>
        <strain evidence="4 5">LSS90</strain>
    </source>
</reference>
<feature type="domain" description="Mub B2-like" evidence="3">
    <location>
        <begin position="706"/>
        <end position="801"/>
    </location>
</feature>
<dbReference type="Proteomes" id="UP000071765">
    <property type="component" value="Unassembled WGS sequence"/>
</dbReference>
<feature type="domain" description="Mub B2-like" evidence="3">
    <location>
        <begin position="305"/>
        <end position="399"/>
    </location>
</feature>
<dbReference type="RefSeq" id="WP_153597334.1">
    <property type="nucleotide sequence ID" value="NZ_CEDG01000024.1"/>
</dbReference>
<feature type="domain" description="Mub B2-like" evidence="3">
    <location>
        <begin position="1097"/>
        <end position="1181"/>
    </location>
</feature>
<gene>
    <name evidence="4" type="primary">mucB</name>
    <name evidence="4" type="ORF">ERS132452_01906</name>
</gene>
<feature type="domain" description="Mub B2-like" evidence="3">
    <location>
        <begin position="98"/>
        <end position="196"/>
    </location>
</feature>
<sequence>MTYSQQMVTVSVMDIDRHVEVAKKTIESPQDYDHAKELAIWLNKGYTVENITTEEVDSEVFITLYLKERVVLVLPSEPKVPGTAVDGKGKLTWPEGVAEADLVNVFERILSFTYEDGRQALPPVVQQIVLSRTAMFNFVTEELTYLPWRSSTGNKSFPLYSVQELPGFTPSEREIPAIEVLSLPTNQVSTTIVYRRSTREIPIQVVDEETGAILAEDTFNGKTGDVIRYPAASLVQGLIAKGYEVVRNDLESSQYIHAEGNVPIVIQMRPVVMDIDVSTTYPAVGERVYPEMEDSIVWPSELGEEELHREVQRTVHFYDEEGEVILEPIHQVAHFYRRAQWNLVTGHIYYGPWEGETTVFPAVEAPKISGYLAKPLHIPAWNHLSPMKQNRIESITYSKIIQKILIKLVLEEDGVELDTIQLFGKAGDPIHYRPDEKIQTYLAAGYELVSNDYPTEGIFGVDDGEENTYQIILRSRLLTVMPNQPKKAGTVVDENSPTGPFWPKGVTEEELKRTVHRRIRFLYENGEEAFPDRLDMVSFSRSAQVNLVSGLITYQPWDHNHLIFEEITPPEHPQFYADHLRVSSTEVTPYSAHQEITVYYSERETVYTLRIFRESDGVLLRERKCHNPDTEEITRVFNQMLLPLTDAGYCLPKKHKKLEIQYQQIDTELTLYVHSVKEKVTIESPKEAFSTIEGYPRLSWPSGLEMEDLTKTVTRTIYFQCVGHAPFKEERQVIHFSRHALVEIATGEITYGQWTCSTSSGFDKILSPDLDDFDMEVGHVPAKPSSLITENEVVHVYYRPKVGNIHIDYQSEHGSLGKEVLTGMLGEEVSHQLLTFPGYEILTSDCPSILSFSEQELHYTVTLRSKVMTVDYEHPLPAYRMMDLDGCSTMVPVGLEAHDLTYINQRVIRFLSDTGQTLFPDIVQESRVSRTAELNLATQSVRYGEWEVEAPFPEVRVPDLVGYETQRQLIPEYSVTPTGEKLVFNEIVRYYSCPYRFYIRIIDVNTLQVLEELQLVIRTGEEAPYNLEQLVDIYKDEGYELLETKVVGEEDYYRDVELYLQARIVEVHREMIENDYQELPLDLAQYLRRIPHLTLHHLERKIRRTICYLNEEREEVADSYIGEVLFEREAAVNLTTGEVSFGDWYSRYPIFDAIVPPLVIGYQSSQEFIPSITLESSETADILEELYYFSSGPSTVIDVSRMDEKDTHIGENKSSTDRHATQSDGKEVPAIATKIKKQSLWTRLKKLFHLGDTTD</sequence>
<evidence type="ECO:0000313" key="5">
    <source>
        <dbReference type="Proteomes" id="UP000071765"/>
    </source>
</evidence>
<evidence type="ECO:0000313" key="4">
    <source>
        <dbReference type="EMBL" id="CYW20519.1"/>
    </source>
</evidence>
<proteinExistence type="predicted"/>
<feature type="domain" description="Mucin binding" evidence="2">
    <location>
        <begin position="402"/>
        <end position="473"/>
    </location>
</feature>
<dbReference type="AlphaFoldDB" id="A0A0Z8N4F8"/>
<feature type="domain" description="Mub B2-like" evidence="3">
    <location>
        <begin position="897"/>
        <end position="982"/>
    </location>
</feature>
<evidence type="ECO:0000256" key="1">
    <source>
        <dbReference type="SAM" id="MobiDB-lite"/>
    </source>
</evidence>
<dbReference type="InterPro" id="IPR041495">
    <property type="entry name" value="Mub_B2"/>
</dbReference>
<name>A0A0Z8N4F8_STRSU</name>
<dbReference type="Gene3D" id="3.10.20.470">
    <property type="match status" value="2"/>
</dbReference>
<dbReference type="EMBL" id="FIIN01000014">
    <property type="protein sequence ID" value="CYW20519.1"/>
    <property type="molecule type" value="Genomic_DNA"/>
</dbReference>
<accession>A0A0Z8N4F8</accession>
<organism evidence="4 5">
    <name type="scientific">Streptococcus suis</name>
    <dbReference type="NCBI Taxonomy" id="1307"/>
    <lineage>
        <taxon>Bacteria</taxon>
        <taxon>Bacillati</taxon>
        <taxon>Bacillota</taxon>
        <taxon>Bacilli</taxon>
        <taxon>Lactobacillales</taxon>
        <taxon>Streptococcaceae</taxon>
        <taxon>Streptococcus</taxon>
    </lineage>
</organism>
<evidence type="ECO:0000259" key="3">
    <source>
        <dbReference type="Pfam" id="PF17966"/>
    </source>
</evidence>
<dbReference type="Pfam" id="PF17966">
    <property type="entry name" value="Muc_B2"/>
    <property type="match status" value="6"/>
</dbReference>
<evidence type="ECO:0000259" key="2">
    <source>
        <dbReference type="Pfam" id="PF17965"/>
    </source>
</evidence>
<dbReference type="Pfam" id="PF17965">
    <property type="entry name" value="MucBP_2"/>
    <property type="match status" value="2"/>
</dbReference>